<sequence length="118" mass="12948">CNRDSDSDNEEQYIWKSRAGDLGRGTKIEEDQSFHMGVVDFGCSTYALGLSYTVCLQPAGAVEISNHPEAYVRRSSLFSASRILIALHPSFIAKSLSGGDAEIAKGLEWIHTWALRVA</sequence>
<dbReference type="PANTHER" id="PTHR15830:SF10">
    <property type="entry name" value="TELOMERE LENGTH REGULATION PROTEIN TEL2 HOMOLOG"/>
    <property type="match status" value="1"/>
</dbReference>
<protein>
    <submittedName>
        <fullName evidence="1">Uncharacterized protein</fullName>
    </submittedName>
</protein>
<feature type="non-terminal residue" evidence="1">
    <location>
        <position position="118"/>
    </location>
</feature>
<dbReference type="GO" id="GO:0042162">
    <property type="term" value="F:telomeric DNA binding"/>
    <property type="evidence" value="ECO:0007669"/>
    <property type="project" value="TreeGrafter"/>
</dbReference>
<organism evidence="1 2">
    <name type="scientific">Taxus chinensis</name>
    <name type="common">Chinese yew</name>
    <name type="synonym">Taxus wallichiana var. chinensis</name>
    <dbReference type="NCBI Taxonomy" id="29808"/>
    <lineage>
        <taxon>Eukaryota</taxon>
        <taxon>Viridiplantae</taxon>
        <taxon>Streptophyta</taxon>
        <taxon>Embryophyta</taxon>
        <taxon>Tracheophyta</taxon>
        <taxon>Spermatophyta</taxon>
        <taxon>Pinopsida</taxon>
        <taxon>Pinidae</taxon>
        <taxon>Conifers II</taxon>
        <taxon>Cupressales</taxon>
        <taxon>Taxaceae</taxon>
        <taxon>Taxus</taxon>
    </lineage>
</organism>
<gene>
    <name evidence="1" type="ORF">KI387_008980</name>
</gene>
<dbReference type="InterPro" id="IPR051970">
    <property type="entry name" value="TEL2_Regulation"/>
</dbReference>
<dbReference type="Proteomes" id="UP000824469">
    <property type="component" value="Unassembled WGS sequence"/>
</dbReference>
<evidence type="ECO:0000313" key="1">
    <source>
        <dbReference type="EMBL" id="KAH9304576.1"/>
    </source>
</evidence>
<dbReference type="PANTHER" id="PTHR15830">
    <property type="entry name" value="TELOMERE LENGTH REGULATION PROTEIN TEL2 FAMILY MEMBER"/>
    <property type="match status" value="1"/>
</dbReference>
<dbReference type="GO" id="GO:0051083">
    <property type="term" value="P:'de novo' cotranslational protein folding"/>
    <property type="evidence" value="ECO:0007669"/>
    <property type="project" value="TreeGrafter"/>
</dbReference>
<evidence type="ECO:0000313" key="2">
    <source>
        <dbReference type="Proteomes" id="UP000824469"/>
    </source>
</evidence>
<feature type="non-terminal residue" evidence="1">
    <location>
        <position position="1"/>
    </location>
</feature>
<accession>A0AA38CRL4</accession>
<proteinExistence type="predicted"/>
<dbReference type="EMBL" id="JAHRHJ020000008">
    <property type="protein sequence ID" value="KAH9304576.1"/>
    <property type="molecule type" value="Genomic_DNA"/>
</dbReference>
<dbReference type="AlphaFoldDB" id="A0AA38CRL4"/>
<reference evidence="1 2" key="1">
    <citation type="journal article" date="2021" name="Nat. Plants">
        <title>The Taxus genome provides insights into paclitaxel biosynthesis.</title>
        <authorList>
            <person name="Xiong X."/>
            <person name="Gou J."/>
            <person name="Liao Q."/>
            <person name="Li Y."/>
            <person name="Zhou Q."/>
            <person name="Bi G."/>
            <person name="Li C."/>
            <person name="Du R."/>
            <person name="Wang X."/>
            <person name="Sun T."/>
            <person name="Guo L."/>
            <person name="Liang H."/>
            <person name="Lu P."/>
            <person name="Wu Y."/>
            <person name="Zhang Z."/>
            <person name="Ro D.K."/>
            <person name="Shang Y."/>
            <person name="Huang S."/>
            <person name="Yan J."/>
        </authorList>
    </citation>
    <scope>NUCLEOTIDE SEQUENCE [LARGE SCALE GENOMIC DNA]</scope>
    <source>
        <strain evidence="1">Ta-2019</strain>
    </source>
</reference>
<name>A0AA38CRL4_TAXCH</name>
<dbReference type="GO" id="GO:0051879">
    <property type="term" value="F:Hsp90 protein binding"/>
    <property type="evidence" value="ECO:0007669"/>
    <property type="project" value="TreeGrafter"/>
</dbReference>
<dbReference type="GO" id="GO:0005829">
    <property type="term" value="C:cytosol"/>
    <property type="evidence" value="ECO:0007669"/>
    <property type="project" value="TreeGrafter"/>
</dbReference>
<comment type="caution">
    <text evidence="1">The sequence shown here is derived from an EMBL/GenBank/DDBJ whole genome shotgun (WGS) entry which is preliminary data.</text>
</comment>
<keyword evidence="2" id="KW-1185">Reference proteome</keyword>